<accession>A0ABQ7BEB0</accession>
<evidence type="ECO:0000256" key="1">
    <source>
        <dbReference type="ARBA" id="ARBA00010617"/>
    </source>
</evidence>
<dbReference type="PANTHER" id="PTHR24286">
    <property type="entry name" value="CYTOCHROME P450 26"/>
    <property type="match status" value="1"/>
</dbReference>
<feature type="transmembrane region" description="Helical" evidence="5">
    <location>
        <begin position="6"/>
        <end position="24"/>
    </location>
</feature>
<dbReference type="Proteomes" id="UP000266723">
    <property type="component" value="Unassembled WGS sequence"/>
</dbReference>
<keyword evidence="7" id="KW-1185">Reference proteome</keyword>
<name>A0ABQ7BEB0_BRACR</name>
<dbReference type="SUPFAM" id="SSF48264">
    <property type="entry name" value="Cytochrome P450"/>
    <property type="match status" value="1"/>
</dbReference>
<keyword evidence="3" id="KW-0479">Metal-binding</keyword>
<keyword evidence="2" id="KW-0349">Heme</keyword>
<protein>
    <submittedName>
        <fullName evidence="6">Uncharacterized protein</fullName>
    </submittedName>
</protein>
<organism evidence="6 7">
    <name type="scientific">Brassica cretica</name>
    <name type="common">Mustard</name>
    <dbReference type="NCBI Taxonomy" id="69181"/>
    <lineage>
        <taxon>Eukaryota</taxon>
        <taxon>Viridiplantae</taxon>
        <taxon>Streptophyta</taxon>
        <taxon>Embryophyta</taxon>
        <taxon>Tracheophyta</taxon>
        <taxon>Spermatophyta</taxon>
        <taxon>Magnoliopsida</taxon>
        <taxon>eudicotyledons</taxon>
        <taxon>Gunneridae</taxon>
        <taxon>Pentapetalae</taxon>
        <taxon>rosids</taxon>
        <taxon>malvids</taxon>
        <taxon>Brassicales</taxon>
        <taxon>Brassicaceae</taxon>
        <taxon>Brassiceae</taxon>
        <taxon>Brassica</taxon>
    </lineage>
</organism>
<keyword evidence="4" id="KW-0408">Iron</keyword>
<reference evidence="6 7" key="1">
    <citation type="journal article" date="2020" name="BMC Genomics">
        <title>Intraspecific diversification of the crop wild relative Brassica cretica Lam. using demographic model selection.</title>
        <authorList>
            <person name="Kioukis A."/>
            <person name="Michalopoulou V.A."/>
            <person name="Briers L."/>
            <person name="Pirintsos S."/>
            <person name="Studholme D.J."/>
            <person name="Pavlidis P."/>
            <person name="Sarris P.F."/>
        </authorList>
    </citation>
    <scope>NUCLEOTIDE SEQUENCE [LARGE SCALE GENOMIC DNA]</scope>
    <source>
        <strain evidence="7">cv. PFS-1207/04</strain>
    </source>
</reference>
<comment type="caution">
    <text evidence="6">The sequence shown here is derived from an EMBL/GenBank/DDBJ whole genome shotgun (WGS) entry which is preliminary data.</text>
</comment>
<keyword evidence="5" id="KW-0812">Transmembrane</keyword>
<keyword evidence="5" id="KW-1133">Transmembrane helix</keyword>
<evidence type="ECO:0000256" key="2">
    <source>
        <dbReference type="ARBA" id="ARBA00022617"/>
    </source>
</evidence>
<evidence type="ECO:0000256" key="3">
    <source>
        <dbReference type="ARBA" id="ARBA00022723"/>
    </source>
</evidence>
<keyword evidence="5" id="KW-0472">Membrane</keyword>
<dbReference type="Gene3D" id="1.10.630.10">
    <property type="entry name" value="Cytochrome P450"/>
    <property type="match status" value="1"/>
</dbReference>
<gene>
    <name evidence="6" type="ORF">DY000_02039141</name>
</gene>
<comment type="similarity">
    <text evidence="1">Belongs to the cytochrome P450 family.</text>
</comment>
<evidence type="ECO:0000313" key="7">
    <source>
        <dbReference type="Proteomes" id="UP000266723"/>
    </source>
</evidence>
<dbReference type="InterPro" id="IPR036396">
    <property type="entry name" value="Cyt_P450_sf"/>
</dbReference>
<dbReference type="PANTHER" id="PTHR24286:SF314">
    <property type="entry name" value="GENOME ASSEMBLY, CHROMOSOME: A01"/>
    <property type="match status" value="1"/>
</dbReference>
<evidence type="ECO:0000256" key="4">
    <source>
        <dbReference type="ARBA" id="ARBA00023004"/>
    </source>
</evidence>
<sequence length="182" mass="20612">MVEVFNLWTLILSLIVVKLYHWIYQWNNPKCKGKLPPGSMGFPIIGKTFEFMKPHDAIQLPTFVKEKVHRYGPVFRTSLFGAKVIVSTDSGLNIEMAKTNHVPGMPKSLARLFGENNLFVQSKDSHKHVRSVTTQLLGSQGLKLRMMQDIDILTLTHMEVGARNGGLDVKETVSKVKYMFPL</sequence>
<proteinExistence type="inferred from homology"/>
<evidence type="ECO:0000313" key="6">
    <source>
        <dbReference type="EMBL" id="KAF3530470.1"/>
    </source>
</evidence>
<dbReference type="EMBL" id="QGKV02001507">
    <property type="protein sequence ID" value="KAF3530470.1"/>
    <property type="molecule type" value="Genomic_DNA"/>
</dbReference>
<evidence type="ECO:0000256" key="5">
    <source>
        <dbReference type="SAM" id="Phobius"/>
    </source>
</evidence>